<dbReference type="GO" id="GO:0043041">
    <property type="term" value="P:amino acid activation for nonribosomal peptide biosynthetic process"/>
    <property type="evidence" value="ECO:0007669"/>
    <property type="project" value="TreeGrafter"/>
</dbReference>
<dbReference type="Proteomes" id="UP000470302">
    <property type="component" value="Unassembled WGS sequence"/>
</dbReference>
<dbReference type="Gene3D" id="3.40.50.12780">
    <property type="entry name" value="N-terminal domain of ligase-like"/>
    <property type="match status" value="1"/>
</dbReference>
<dbReference type="Pfam" id="PF00501">
    <property type="entry name" value="AMP-binding"/>
    <property type="match status" value="1"/>
</dbReference>
<feature type="domain" description="AMP-dependent synthetase/ligase" evidence="3">
    <location>
        <begin position="15"/>
        <end position="244"/>
    </location>
</feature>
<dbReference type="GO" id="GO:0005829">
    <property type="term" value="C:cytosol"/>
    <property type="evidence" value="ECO:0007669"/>
    <property type="project" value="TreeGrafter"/>
</dbReference>
<evidence type="ECO:0000256" key="1">
    <source>
        <dbReference type="ARBA" id="ARBA00001957"/>
    </source>
</evidence>
<feature type="domain" description="AMP-binding enzyme C-terminal" evidence="4">
    <location>
        <begin position="299"/>
        <end position="366"/>
    </location>
</feature>
<protein>
    <submittedName>
        <fullName evidence="5">AMP-binding protein</fullName>
    </submittedName>
</protein>
<sequence>LAPGLAVPIAGADVDQRAPSPAAPDDVAYIIYTSGSTGLPKGCLVSHRNAVRLLVNDRMPFAFGPSEVFVCAHSFAFDFSIWEIWCALAHGASVVIADGATARDPAALLALVRARRVTVLNQTPAAFYGLIDAERAAATHDLAAHLHTVIFGGDRLEPAYLRAWTALYPLAQIAAVNMYGITETTVHVTFHRLDEADLASGRSAIGRPIPETQVLLLDAAGAQVPLGVPGEMWVGGSGVCAGYLNRPDLTAERFVVREGRRYYRSGDIGRLGADGVLTYIGRNDKQVQVRGHRVELGAIEHWLLGHPAVEKAVVTAGEDALTAYVVSAAALTAGALQAHLARHLPMYAVPSRFVRLDALPLTANGKIDRAALAVADAPALPA</sequence>
<dbReference type="PANTHER" id="PTHR45527:SF1">
    <property type="entry name" value="FATTY ACID SYNTHASE"/>
    <property type="match status" value="1"/>
</dbReference>
<dbReference type="Gene3D" id="3.30.300.30">
    <property type="match status" value="1"/>
</dbReference>
<evidence type="ECO:0000313" key="6">
    <source>
        <dbReference type="Proteomes" id="UP000470302"/>
    </source>
</evidence>
<dbReference type="PRINTS" id="PR00154">
    <property type="entry name" value="AMPBINDING"/>
</dbReference>
<gene>
    <name evidence="5" type="ORF">GTP91_33420</name>
</gene>
<evidence type="ECO:0000313" key="5">
    <source>
        <dbReference type="EMBL" id="MYM92061.1"/>
    </source>
</evidence>
<dbReference type="InterPro" id="IPR020845">
    <property type="entry name" value="AMP-binding_CS"/>
</dbReference>
<proteinExistence type="predicted"/>
<dbReference type="EMBL" id="WWCW01000386">
    <property type="protein sequence ID" value="MYM92061.1"/>
    <property type="molecule type" value="Genomic_DNA"/>
</dbReference>
<dbReference type="GO" id="GO:0044550">
    <property type="term" value="P:secondary metabolite biosynthetic process"/>
    <property type="evidence" value="ECO:0007669"/>
    <property type="project" value="TreeGrafter"/>
</dbReference>
<dbReference type="PROSITE" id="PS00455">
    <property type="entry name" value="AMP_BINDING"/>
    <property type="match status" value="1"/>
</dbReference>
<dbReference type="InterPro" id="IPR020459">
    <property type="entry name" value="AMP-binding"/>
</dbReference>
<reference evidence="5 6" key="1">
    <citation type="submission" date="2020-01" db="EMBL/GenBank/DDBJ databases">
        <title>Novel species isolated from a subtropical stream in China.</title>
        <authorList>
            <person name="Lu H."/>
        </authorList>
    </citation>
    <scope>NUCLEOTIDE SEQUENCE [LARGE SCALE GENOMIC DNA]</scope>
    <source>
        <strain evidence="5 6">FT82W</strain>
    </source>
</reference>
<dbReference type="InterPro" id="IPR042099">
    <property type="entry name" value="ANL_N_sf"/>
</dbReference>
<dbReference type="Pfam" id="PF13193">
    <property type="entry name" value="AMP-binding_C"/>
    <property type="match status" value="1"/>
</dbReference>
<keyword evidence="2" id="KW-0596">Phosphopantetheine</keyword>
<dbReference type="PANTHER" id="PTHR45527">
    <property type="entry name" value="NONRIBOSOMAL PEPTIDE SYNTHETASE"/>
    <property type="match status" value="1"/>
</dbReference>
<evidence type="ECO:0000259" key="3">
    <source>
        <dbReference type="Pfam" id="PF00501"/>
    </source>
</evidence>
<evidence type="ECO:0000259" key="4">
    <source>
        <dbReference type="Pfam" id="PF13193"/>
    </source>
</evidence>
<feature type="non-terminal residue" evidence="5">
    <location>
        <position position="1"/>
    </location>
</feature>
<comment type="caution">
    <text evidence="5">The sequence shown here is derived from an EMBL/GenBank/DDBJ whole genome shotgun (WGS) entry which is preliminary data.</text>
</comment>
<dbReference type="GO" id="GO:0031177">
    <property type="term" value="F:phosphopantetheine binding"/>
    <property type="evidence" value="ECO:0007669"/>
    <property type="project" value="TreeGrafter"/>
</dbReference>
<feature type="non-terminal residue" evidence="5">
    <location>
        <position position="382"/>
    </location>
</feature>
<evidence type="ECO:0000256" key="2">
    <source>
        <dbReference type="ARBA" id="ARBA00022450"/>
    </source>
</evidence>
<dbReference type="InterPro" id="IPR000873">
    <property type="entry name" value="AMP-dep_synth/lig_dom"/>
</dbReference>
<dbReference type="AlphaFoldDB" id="A0A845GDT4"/>
<comment type="cofactor">
    <cofactor evidence="1">
        <name>pantetheine 4'-phosphate</name>
        <dbReference type="ChEBI" id="CHEBI:47942"/>
    </cofactor>
</comment>
<dbReference type="FunFam" id="3.40.50.980:FF:000002">
    <property type="entry name" value="Enterobactin synthetase component F"/>
    <property type="match status" value="1"/>
</dbReference>
<name>A0A845GDT4_9BURK</name>
<dbReference type="InterPro" id="IPR045851">
    <property type="entry name" value="AMP-bd_C_sf"/>
</dbReference>
<dbReference type="SUPFAM" id="SSF56801">
    <property type="entry name" value="Acetyl-CoA synthetase-like"/>
    <property type="match status" value="1"/>
</dbReference>
<organism evidence="5 6">
    <name type="scientific">Duganella vulcania</name>
    <dbReference type="NCBI Taxonomy" id="2692166"/>
    <lineage>
        <taxon>Bacteria</taxon>
        <taxon>Pseudomonadati</taxon>
        <taxon>Pseudomonadota</taxon>
        <taxon>Betaproteobacteria</taxon>
        <taxon>Burkholderiales</taxon>
        <taxon>Oxalobacteraceae</taxon>
        <taxon>Telluria group</taxon>
        <taxon>Duganella</taxon>
    </lineage>
</organism>
<dbReference type="RefSeq" id="WP_161100563.1">
    <property type="nucleotide sequence ID" value="NZ_WWCW01000386.1"/>
</dbReference>
<accession>A0A845GDT4</accession>
<dbReference type="InterPro" id="IPR025110">
    <property type="entry name" value="AMP-bd_C"/>
</dbReference>